<dbReference type="PANTHER" id="PTHR40078:SF1">
    <property type="entry name" value="INTEGRAL MEMBRANE PROTEIN"/>
    <property type="match status" value="1"/>
</dbReference>
<keyword evidence="1" id="KW-1133">Transmembrane helix</keyword>
<dbReference type="PANTHER" id="PTHR40078">
    <property type="entry name" value="INTEGRAL MEMBRANE PROTEIN-RELATED"/>
    <property type="match status" value="1"/>
</dbReference>
<keyword evidence="1" id="KW-0472">Membrane</keyword>
<feature type="transmembrane region" description="Helical" evidence="1">
    <location>
        <begin position="198"/>
        <end position="217"/>
    </location>
</feature>
<keyword evidence="1" id="KW-0812">Transmembrane</keyword>
<keyword evidence="2" id="KW-0808">Transferase</keyword>
<evidence type="ECO:0000313" key="3">
    <source>
        <dbReference type="Proteomes" id="UP000823771"/>
    </source>
</evidence>
<reference evidence="2" key="2">
    <citation type="journal article" date="2021" name="PeerJ">
        <title>Extensive microbial diversity within the chicken gut microbiome revealed by metagenomics and culture.</title>
        <authorList>
            <person name="Gilroy R."/>
            <person name="Ravi A."/>
            <person name="Getino M."/>
            <person name="Pursley I."/>
            <person name="Horton D.L."/>
            <person name="Alikhan N.F."/>
            <person name="Baker D."/>
            <person name="Gharbi K."/>
            <person name="Hall N."/>
            <person name="Watson M."/>
            <person name="Adriaenssens E.M."/>
            <person name="Foster-Nyarko E."/>
            <person name="Jarju S."/>
            <person name="Secka A."/>
            <person name="Antonio M."/>
            <person name="Oren A."/>
            <person name="Chaudhuri R.R."/>
            <person name="La Ragione R."/>
            <person name="Hildebrand F."/>
            <person name="Pallen M.J."/>
        </authorList>
    </citation>
    <scope>NUCLEOTIDE SEQUENCE</scope>
    <source>
        <strain evidence="2">2478</strain>
    </source>
</reference>
<dbReference type="SUPFAM" id="SSF52540">
    <property type="entry name" value="P-loop containing nucleoside triphosphate hydrolases"/>
    <property type="match status" value="1"/>
</dbReference>
<gene>
    <name evidence="2" type="ORF">IAB80_00370</name>
</gene>
<dbReference type="InterPro" id="IPR027417">
    <property type="entry name" value="P-loop_NTPase"/>
</dbReference>
<sequence>MSNIKRSRAEWIRRYASFVVILFVIAFGTSLSIRANLGSSPISAPPYVLSLIPGMKLTMGQLTICMHVFFILTQILLLRKDFEKRQLTQILVSFLFGFYTDVTMWMTGFLQIPFDINPAVGYPLRFVELLIGGAILAFGIACEVRCDSLMLAGEGFPLAIAKFLKKDFGKVKICTDTFLVSVGVVFMFVFFGHWDWKMIGPGTLVSMFYVGFMVRVFSPRIGWLDRIFIPQSERAGQASDQASSAGGTWGKYRIVTIARTYGSGGNAVGEEVARRLGCPCYSRQIIDRTAAQIGRTPEFVAENEQNISTAKLWEMIFEDSGIPVSMNPSKDDAIYVSQSRTIRELAHHGPCVIVGRLGNWILRDNPHVLRVFVTSGPDSAASRVASRFNISAEEAARKVERVNSGRANHYRRYTGRQWTDIGEYDLVVNTDRVGIDGAVDTILRASKDLK</sequence>
<accession>A0A9D9ISA5</accession>
<organism evidence="2 3">
    <name type="scientific">Candidatus Cryptobacteroides excrementipullorum</name>
    <dbReference type="NCBI Taxonomy" id="2840761"/>
    <lineage>
        <taxon>Bacteria</taxon>
        <taxon>Pseudomonadati</taxon>
        <taxon>Bacteroidota</taxon>
        <taxon>Bacteroidia</taxon>
        <taxon>Bacteroidales</taxon>
        <taxon>Candidatus Cryptobacteroides</taxon>
    </lineage>
</organism>
<feature type="transmembrane region" description="Helical" evidence="1">
    <location>
        <begin position="173"/>
        <end position="192"/>
    </location>
</feature>
<dbReference type="GO" id="GO:0016301">
    <property type="term" value="F:kinase activity"/>
    <property type="evidence" value="ECO:0007669"/>
    <property type="project" value="UniProtKB-KW"/>
</dbReference>
<dbReference type="Proteomes" id="UP000823771">
    <property type="component" value="Unassembled WGS sequence"/>
</dbReference>
<protein>
    <submittedName>
        <fullName evidence="2">Cytidylate kinase family protein</fullName>
    </submittedName>
</protein>
<keyword evidence="2" id="KW-0418">Kinase</keyword>
<feature type="transmembrane region" description="Helical" evidence="1">
    <location>
        <begin position="122"/>
        <end position="142"/>
    </location>
</feature>
<evidence type="ECO:0000256" key="1">
    <source>
        <dbReference type="SAM" id="Phobius"/>
    </source>
</evidence>
<dbReference type="Pfam" id="PF19700">
    <property type="entry name" value="DUF6198"/>
    <property type="match status" value="1"/>
</dbReference>
<comment type="caution">
    <text evidence="2">The sequence shown here is derived from an EMBL/GenBank/DDBJ whole genome shotgun (WGS) entry which is preliminary data.</text>
</comment>
<dbReference type="Pfam" id="PF13189">
    <property type="entry name" value="Cytidylate_kin2"/>
    <property type="match status" value="1"/>
</dbReference>
<name>A0A9D9ISA5_9BACT</name>
<reference evidence="2" key="1">
    <citation type="submission" date="2020-10" db="EMBL/GenBank/DDBJ databases">
        <authorList>
            <person name="Gilroy R."/>
        </authorList>
    </citation>
    <scope>NUCLEOTIDE SEQUENCE</scope>
    <source>
        <strain evidence="2">2478</strain>
    </source>
</reference>
<dbReference type="InterPro" id="IPR038750">
    <property type="entry name" value="YczE/YyaS-like"/>
</dbReference>
<feature type="transmembrane region" description="Helical" evidence="1">
    <location>
        <begin position="15"/>
        <end position="37"/>
    </location>
</feature>
<feature type="transmembrane region" description="Helical" evidence="1">
    <location>
        <begin position="90"/>
        <end position="110"/>
    </location>
</feature>
<dbReference type="EMBL" id="JADILZ010000005">
    <property type="protein sequence ID" value="MBO8477351.1"/>
    <property type="molecule type" value="Genomic_DNA"/>
</dbReference>
<evidence type="ECO:0000313" key="2">
    <source>
        <dbReference type="EMBL" id="MBO8477351.1"/>
    </source>
</evidence>
<dbReference type="AlphaFoldDB" id="A0A9D9ISA5"/>
<proteinExistence type="predicted"/>
<dbReference type="Gene3D" id="3.40.50.300">
    <property type="entry name" value="P-loop containing nucleotide triphosphate hydrolases"/>
    <property type="match status" value="1"/>
</dbReference>
<feature type="transmembrane region" description="Helical" evidence="1">
    <location>
        <begin position="57"/>
        <end position="78"/>
    </location>
</feature>